<keyword evidence="1" id="KW-0732">Signal</keyword>
<dbReference type="Pfam" id="PF13372">
    <property type="entry name" value="Alginate_exp"/>
    <property type="match status" value="1"/>
</dbReference>
<dbReference type="EMBL" id="FOFP01000002">
    <property type="protein sequence ID" value="SEP90439.1"/>
    <property type="molecule type" value="Genomic_DNA"/>
</dbReference>
<evidence type="ECO:0000313" key="3">
    <source>
        <dbReference type="EMBL" id="SEP90439.1"/>
    </source>
</evidence>
<proteinExistence type="predicted"/>
<feature type="signal peptide" evidence="1">
    <location>
        <begin position="1"/>
        <end position="23"/>
    </location>
</feature>
<gene>
    <name evidence="3" type="ORF">SAMN05216600_102217</name>
</gene>
<evidence type="ECO:0000259" key="2">
    <source>
        <dbReference type="Pfam" id="PF13372"/>
    </source>
</evidence>
<dbReference type="Proteomes" id="UP000198512">
    <property type="component" value="Unassembled WGS sequence"/>
</dbReference>
<evidence type="ECO:0000313" key="4">
    <source>
        <dbReference type="Proteomes" id="UP000198512"/>
    </source>
</evidence>
<name>A0ABY1B4M5_9PSED</name>
<keyword evidence="4" id="KW-1185">Reference proteome</keyword>
<accession>A0ABY1B4M5</accession>
<evidence type="ECO:0000256" key="1">
    <source>
        <dbReference type="SAM" id="SignalP"/>
    </source>
</evidence>
<dbReference type="InterPro" id="IPR025388">
    <property type="entry name" value="Alginate_export_dom"/>
</dbReference>
<feature type="chain" id="PRO_5047468076" evidence="1">
    <location>
        <begin position="24"/>
        <end position="441"/>
    </location>
</feature>
<reference evidence="3 4" key="1">
    <citation type="submission" date="2016-10" db="EMBL/GenBank/DDBJ databases">
        <authorList>
            <person name="Varghese N."/>
            <person name="Submissions S."/>
        </authorList>
    </citation>
    <scope>NUCLEOTIDE SEQUENCE [LARGE SCALE GENOMIC DNA]</scope>
    <source>
        <strain evidence="3 4">CIP 109853</strain>
    </source>
</reference>
<dbReference type="SUPFAM" id="SSF56935">
    <property type="entry name" value="Porins"/>
    <property type="match status" value="1"/>
</dbReference>
<protein>
    <submittedName>
        <fullName evidence="3">Alginate export</fullName>
    </submittedName>
</protein>
<comment type="caution">
    <text evidence="3">The sequence shown here is derived from an EMBL/GenBank/DDBJ whole genome shotgun (WGS) entry which is preliminary data.</text>
</comment>
<organism evidence="3 4">
    <name type="scientific">Pseudomonas cuatrocienegasensis</name>
    <dbReference type="NCBI Taxonomy" id="543360"/>
    <lineage>
        <taxon>Bacteria</taxon>
        <taxon>Pseudomonadati</taxon>
        <taxon>Pseudomonadota</taxon>
        <taxon>Gammaproteobacteria</taxon>
        <taxon>Pseudomonadales</taxon>
        <taxon>Pseudomonadaceae</taxon>
        <taxon>Pseudomonas</taxon>
    </lineage>
</organism>
<sequence>MMRVPYVPSLLTVAILVSPAAMAGYTFEEGDLSGEVNLTAGGASISTRNVNFGAGRVDTRSGENTGKRADWQEVYVKPAVSFNYALNPDFDWLAKGSVVAASTFGDGDAGGFTRSSDGRVSVEEAYAGFRAGNWRFTAGRQDYMIGTGFIVMDGNLDFHNDGAFWLGPRTAFRDSAVLAWSRDALAVQAFSLRTDDHLGDYRMNGVNVDYTVPEVATFGAMAMKLDSEERSSNLAIPREGMEVYNLRALNAKLPGIDDLTLNAEYAIQGGEGSGVEYDAKAWYAKAEYAFSDLPLQPVLGYRYAYFSGDETLGDNKREAWDSLSKGFIDWGTWLIGDVVGNYLLNNSNQTVHTWSLKTHVHPTVTVGAMHYQFSLDEKNLFGAPVSDRRFADESVIYLDWTPTPRLYTSFSYNWVQPKAAAKQLLADKDFSAVEMYFTYRY</sequence>
<dbReference type="RefSeq" id="WP_069515991.1">
    <property type="nucleotide sequence ID" value="NZ_FOFP01000002.1"/>
</dbReference>
<feature type="domain" description="Alginate export" evidence="2">
    <location>
        <begin position="124"/>
        <end position="323"/>
    </location>
</feature>